<dbReference type="PRINTS" id="PR00421">
    <property type="entry name" value="THIOREDOXIN"/>
</dbReference>
<dbReference type="KEGG" id="dti:Desti_3285"/>
<evidence type="ECO:0000256" key="6">
    <source>
        <dbReference type="ARBA" id="ARBA00023136"/>
    </source>
</evidence>
<keyword evidence="4" id="KW-0201">Cytochrome c-type biogenesis</keyword>
<dbReference type="HOGENOM" id="CLU_014657_3_1_7"/>
<dbReference type="InterPro" id="IPR017937">
    <property type="entry name" value="Thioredoxin_CS"/>
</dbReference>
<evidence type="ECO:0000256" key="5">
    <source>
        <dbReference type="ARBA" id="ARBA00022989"/>
    </source>
</evidence>
<feature type="transmembrane region" description="Helical" evidence="8">
    <location>
        <begin position="216"/>
        <end position="242"/>
    </location>
</feature>
<dbReference type="Pfam" id="PF02683">
    <property type="entry name" value="DsbD_TM"/>
    <property type="match status" value="1"/>
</dbReference>
<name>I4C8Q2_DESTA</name>
<dbReference type="GO" id="GO:0015035">
    <property type="term" value="F:protein-disulfide reductase activity"/>
    <property type="evidence" value="ECO:0007669"/>
    <property type="project" value="TreeGrafter"/>
</dbReference>
<keyword evidence="7" id="KW-0676">Redox-active center</keyword>
<dbReference type="PROSITE" id="PS00194">
    <property type="entry name" value="THIOREDOXIN_1"/>
    <property type="match status" value="1"/>
</dbReference>
<dbReference type="GO" id="GO:0017004">
    <property type="term" value="P:cytochrome complex assembly"/>
    <property type="evidence" value="ECO:0007669"/>
    <property type="project" value="UniProtKB-KW"/>
</dbReference>
<accession>I4C8Q2</accession>
<keyword evidence="11" id="KW-1185">Reference proteome</keyword>
<feature type="transmembrane region" description="Helical" evidence="8">
    <location>
        <begin position="343"/>
        <end position="361"/>
    </location>
</feature>
<feature type="transmembrane region" description="Helical" evidence="8">
    <location>
        <begin position="7"/>
        <end position="27"/>
    </location>
</feature>
<dbReference type="SUPFAM" id="SSF52833">
    <property type="entry name" value="Thioredoxin-like"/>
    <property type="match status" value="1"/>
</dbReference>
<feature type="transmembrane region" description="Helical" evidence="8">
    <location>
        <begin position="136"/>
        <end position="161"/>
    </location>
</feature>
<evidence type="ECO:0000256" key="1">
    <source>
        <dbReference type="ARBA" id="ARBA00004651"/>
    </source>
</evidence>
<comment type="subcellular location">
    <subcellularLocation>
        <location evidence="1">Cell membrane</location>
        <topology evidence="1">Multi-pass membrane protein</topology>
    </subcellularLocation>
</comment>
<dbReference type="GO" id="GO:0005886">
    <property type="term" value="C:plasma membrane"/>
    <property type="evidence" value="ECO:0007669"/>
    <property type="project" value="UniProtKB-SubCell"/>
</dbReference>
<evidence type="ECO:0000313" key="10">
    <source>
        <dbReference type="EMBL" id="AFM25943.1"/>
    </source>
</evidence>
<evidence type="ECO:0000256" key="3">
    <source>
        <dbReference type="ARBA" id="ARBA00022692"/>
    </source>
</evidence>
<keyword evidence="6 8" id="KW-0472">Membrane</keyword>
<feature type="transmembrane region" description="Helical" evidence="8">
    <location>
        <begin position="311"/>
        <end position="331"/>
    </location>
</feature>
<evidence type="ECO:0000256" key="7">
    <source>
        <dbReference type="ARBA" id="ARBA00023284"/>
    </source>
</evidence>
<evidence type="ECO:0000256" key="2">
    <source>
        <dbReference type="ARBA" id="ARBA00022475"/>
    </source>
</evidence>
<dbReference type="InterPro" id="IPR012336">
    <property type="entry name" value="Thioredoxin-like_fold"/>
</dbReference>
<dbReference type="PATRIC" id="fig|706587.4.peg.3744"/>
<feature type="domain" description="Thioredoxin" evidence="9">
    <location>
        <begin position="355"/>
        <end position="485"/>
    </location>
</feature>
<protein>
    <submittedName>
        <fullName evidence="10">Thiol:disulfide interchange protein</fullName>
    </submittedName>
</protein>
<dbReference type="GO" id="GO:0045454">
    <property type="term" value="P:cell redox homeostasis"/>
    <property type="evidence" value="ECO:0007669"/>
    <property type="project" value="TreeGrafter"/>
</dbReference>
<dbReference type="PROSITE" id="PS51352">
    <property type="entry name" value="THIOREDOXIN_2"/>
    <property type="match status" value="1"/>
</dbReference>
<evidence type="ECO:0000259" key="9">
    <source>
        <dbReference type="PROSITE" id="PS51352"/>
    </source>
</evidence>
<gene>
    <name evidence="10" type="ordered locus">Desti_3285</name>
</gene>
<evidence type="ECO:0000313" key="11">
    <source>
        <dbReference type="Proteomes" id="UP000006055"/>
    </source>
</evidence>
<reference evidence="11" key="1">
    <citation type="submission" date="2012-06" db="EMBL/GenBank/DDBJ databases">
        <title>Complete sequence of chromosome of Desulfomonile tiedjei DSM 6799.</title>
        <authorList>
            <person name="Lucas S."/>
            <person name="Copeland A."/>
            <person name="Lapidus A."/>
            <person name="Glavina del Rio T."/>
            <person name="Dalin E."/>
            <person name="Tice H."/>
            <person name="Bruce D."/>
            <person name="Goodwin L."/>
            <person name="Pitluck S."/>
            <person name="Peters L."/>
            <person name="Ovchinnikova G."/>
            <person name="Zeytun A."/>
            <person name="Lu M."/>
            <person name="Kyrpides N."/>
            <person name="Mavromatis K."/>
            <person name="Ivanova N."/>
            <person name="Brettin T."/>
            <person name="Detter J.C."/>
            <person name="Han C."/>
            <person name="Larimer F."/>
            <person name="Land M."/>
            <person name="Hauser L."/>
            <person name="Markowitz V."/>
            <person name="Cheng J.-F."/>
            <person name="Hugenholtz P."/>
            <person name="Woyke T."/>
            <person name="Wu D."/>
            <person name="Spring S."/>
            <person name="Schroeder M."/>
            <person name="Brambilla E."/>
            <person name="Klenk H.-P."/>
            <person name="Eisen J.A."/>
        </authorList>
    </citation>
    <scope>NUCLEOTIDE SEQUENCE [LARGE SCALE GENOMIC DNA]</scope>
    <source>
        <strain evidence="11">ATCC 49306 / DSM 6799 / DCB-1</strain>
    </source>
</reference>
<keyword evidence="2" id="KW-1003">Cell membrane</keyword>
<dbReference type="Gene3D" id="3.40.30.10">
    <property type="entry name" value="Glutaredoxin"/>
    <property type="match status" value="1"/>
</dbReference>
<dbReference type="InterPro" id="IPR036249">
    <property type="entry name" value="Thioredoxin-like_sf"/>
</dbReference>
<dbReference type="Pfam" id="PF13098">
    <property type="entry name" value="Thioredoxin_2"/>
    <property type="match status" value="1"/>
</dbReference>
<feature type="transmembrane region" description="Helical" evidence="8">
    <location>
        <begin position="287"/>
        <end position="305"/>
    </location>
</feature>
<feature type="transmembrane region" description="Helical" evidence="8">
    <location>
        <begin position="94"/>
        <end position="124"/>
    </location>
</feature>
<keyword evidence="5 8" id="KW-1133">Transmembrane helix</keyword>
<dbReference type="PANTHER" id="PTHR32234">
    <property type="entry name" value="THIOL:DISULFIDE INTERCHANGE PROTEIN DSBD"/>
    <property type="match status" value="1"/>
</dbReference>
<evidence type="ECO:0000256" key="8">
    <source>
        <dbReference type="SAM" id="Phobius"/>
    </source>
</evidence>
<dbReference type="eggNOG" id="COG4232">
    <property type="taxonomic scope" value="Bacteria"/>
</dbReference>
<dbReference type="InterPro" id="IPR013766">
    <property type="entry name" value="Thioredoxin_domain"/>
</dbReference>
<dbReference type="InterPro" id="IPR003834">
    <property type="entry name" value="Cyt_c_assmbl_TM_dom"/>
</dbReference>
<dbReference type="Proteomes" id="UP000006055">
    <property type="component" value="Chromosome"/>
</dbReference>
<dbReference type="STRING" id="706587.Desti_3285"/>
<dbReference type="AlphaFoldDB" id="I4C8Q2"/>
<dbReference type="RefSeq" id="WP_014811077.1">
    <property type="nucleotide sequence ID" value="NC_018025.1"/>
</dbReference>
<sequence length="488" mass="52728">MWIRKPLLRFLAIVLIGGTVSFLPLIFTSSTFATSAWHNGITEADHAGKRFAHVDSPMPPAELDLRSSVTIVAADETAKNAKPKGSARPYGLTVLWALLAVFVGGMALNLTPCVYPLIPVTIAFFGGRTEQGRGKLAIHAALYIIGLSITNSLLGVIAALTGNILGSALQNPFVLSAVAVILLAFAASLFGLWEFQLPERLRNSASKSYAGYFGSFFMGLTLGVVAAPCLGPFVVGLLTWVAAMGSPWMGFLVFFVLSLGLGVPLFVLAMFSGALEKLPGSGAWMLWVRKLMGWVLIAMAVYFVRPLFPEWIADITLAAVVIAAGVYLGWIDRTEAGFRQFEFVKKTVGVVCVGAAIYFVSTSFTTRPGIVWQPYSATLIEQAQKSNKPVMVDFSAAWCGPCKQLKKVTFTDPAVVRQAQNFMTLEVDLTSAEDLSIRKLAKDFSIKGVPTVVFFDKEGRERADLRLEGFVPPKKFLATMEQVTGSGS</sequence>
<evidence type="ECO:0000256" key="4">
    <source>
        <dbReference type="ARBA" id="ARBA00022748"/>
    </source>
</evidence>
<organism evidence="10 11">
    <name type="scientific">Desulfomonile tiedjei (strain ATCC 49306 / DSM 6799 / DCB-1)</name>
    <dbReference type="NCBI Taxonomy" id="706587"/>
    <lineage>
        <taxon>Bacteria</taxon>
        <taxon>Pseudomonadati</taxon>
        <taxon>Thermodesulfobacteriota</taxon>
        <taxon>Desulfomonilia</taxon>
        <taxon>Desulfomonilales</taxon>
        <taxon>Desulfomonilaceae</taxon>
        <taxon>Desulfomonile</taxon>
    </lineage>
</organism>
<keyword evidence="3 8" id="KW-0812">Transmembrane</keyword>
<feature type="transmembrane region" description="Helical" evidence="8">
    <location>
        <begin position="248"/>
        <end position="275"/>
    </location>
</feature>
<proteinExistence type="predicted"/>
<dbReference type="PANTHER" id="PTHR32234:SF0">
    <property type="entry name" value="THIOL:DISULFIDE INTERCHANGE PROTEIN DSBD"/>
    <property type="match status" value="1"/>
</dbReference>
<dbReference type="EMBL" id="CP003360">
    <property type="protein sequence ID" value="AFM25943.1"/>
    <property type="molecule type" value="Genomic_DNA"/>
</dbReference>
<feature type="transmembrane region" description="Helical" evidence="8">
    <location>
        <begin position="173"/>
        <end position="195"/>
    </location>
</feature>